<evidence type="ECO:0000256" key="5">
    <source>
        <dbReference type="ARBA" id="ARBA00023002"/>
    </source>
</evidence>
<reference evidence="7" key="2">
    <citation type="journal article" date="2022" name="Res Sq">
        <title>Evolution of multicellular longitudinally dividing oral cavity symbionts (Neisseriaceae).</title>
        <authorList>
            <person name="Nyongesa S."/>
            <person name="Weber P."/>
            <person name="Bernet E."/>
            <person name="Pullido F."/>
            <person name="Nieckarz M."/>
            <person name="Delaby M."/>
            <person name="Nieves C."/>
            <person name="Viehboeck T."/>
            <person name="Krause N."/>
            <person name="Rivera-Millot A."/>
            <person name="Nakamura A."/>
            <person name="Vischer N."/>
            <person name="VanNieuwenhze M."/>
            <person name="Brun Y."/>
            <person name="Cava F."/>
            <person name="Bulgheresi S."/>
            <person name="Veyrier F."/>
        </authorList>
    </citation>
    <scope>NUCLEOTIDE SEQUENCE</scope>
    <source>
        <strain evidence="7">SAG 1488-6</strain>
    </source>
</reference>
<dbReference type="SUPFAM" id="SSF55469">
    <property type="entry name" value="FMN-dependent nitroreductase-like"/>
    <property type="match status" value="1"/>
</dbReference>
<dbReference type="RefSeq" id="WP_019958554.1">
    <property type="nucleotide sequence ID" value="NZ_CP091512.1"/>
</dbReference>
<evidence type="ECO:0000313" key="8">
    <source>
        <dbReference type="Proteomes" id="UP000832034"/>
    </source>
</evidence>
<comment type="similarity">
    <text evidence="2">Belongs to the nitroreductase family.</text>
</comment>
<evidence type="ECO:0000256" key="4">
    <source>
        <dbReference type="ARBA" id="ARBA00022643"/>
    </source>
</evidence>
<accession>A0ABY4E9H5</accession>
<keyword evidence="8" id="KW-1185">Reference proteome</keyword>
<gene>
    <name evidence="7" type="ORF">LVJ81_12525</name>
</gene>
<sequence>MSLLDDLRWRYAAKHLNGNAVPQEDVDYIVEAARLAPSSSGLQPYHVFVIRNPELLAQLSQCVYGNQQVKNCSPLLVFAAWNTYTEARINEVFELQNRVRNVPDSLTDAYRTRLIAQVAKQDLSEHRHHADKQAFLAAMCAMNAAAERRIDCTPMEGFEADKVDAILGLAELDLHAALLLPLGYRDEEVDWLLKLPKYRRNSADFITHLD</sequence>
<dbReference type="EMBL" id="CP091512">
    <property type="protein sequence ID" value="UOO92409.1"/>
    <property type="molecule type" value="Genomic_DNA"/>
</dbReference>
<evidence type="ECO:0000256" key="1">
    <source>
        <dbReference type="ARBA" id="ARBA00001917"/>
    </source>
</evidence>
<dbReference type="InterPro" id="IPR029479">
    <property type="entry name" value="Nitroreductase"/>
</dbReference>
<keyword evidence="4" id="KW-0288">FMN</keyword>
<dbReference type="InterPro" id="IPR000415">
    <property type="entry name" value="Nitroreductase-like"/>
</dbReference>
<comment type="cofactor">
    <cofactor evidence="1">
        <name>FMN</name>
        <dbReference type="ChEBI" id="CHEBI:58210"/>
    </cofactor>
</comment>
<dbReference type="PANTHER" id="PTHR43673">
    <property type="entry name" value="NAD(P)H NITROREDUCTASE YDGI-RELATED"/>
    <property type="match status" value="1"/>
</dbReference>
<feature type="domain" description="Nitroreductase" evidence="6">
    <location>
        <begin position="7"/>
        <end position="184"/>
    </location>
</feature>
<evidence type="ECO:0000313" key="7">
    <source>
        <dbReference type="EMBL" id="UOO92409.1"/>
    </source>
</evidence>
<dbReference type="Gene3D" id="3.40.109.10">
    <property type="entry name" value="NADH Oxidase"/>
    <property type="match status" value="1"/>
</dbReference>
<evidence type="ECO:0000256" key="2">
    <source>
        <dbReference type="ARBA" id="ARBA00007118"/>
    </source>
</evidence>
<organism evidence="7 8">
    <name type="scientific">Vitreoscilla stercoraria</name>
    <dbReference type="NCBI Taxonomy" id="61"/>
    <lineage>
        <taxon>Bacteria</taxon>
        <taxon>Pseudomonadati</taxon>
        <taxon>Pseudomonadota</taxon>
        <taxon>Betaproteobacteria</taxon>
        <taxon>Neisseriales</taxon>
        <taxon>Neisseriaceae</taxon>
        <taxon>Vitreoscilla</taxon>
    </lineage>
</organism>
<dbReference type="PANTHER" id="PTHR43673:SF2">
    <property type="entry name" value="NITROREDUCTASE"/>
    <property type="match status" value="1"/>
</dbReference>
<reference evidence="7" key="1">
    <citation type="submission" date="2021-12" db="EMBL/GenBank/DDBJ databases">
        <authorList>
            <person name="Veyrier F.J."/>
        </authorList>
    </citation>
    <scope>NUCLEOTIDE SEQUENCE</scope>
    <source>
        <strain evidence="7">SAG 1488-6</strain>
    </source>
</reference>
<evidence type="ECO:0000256" key="3">
    <source>
        <dbReference type="ARBA" id="ARBA00022630"/>
    </source>
</evidence>
<proteinExistence type="inferred from homology"/>
<protein>
    <submittedName>
        <fullName evidence="7">Nitroreductase family protein</fullName>
    </submittedName>
</protein>
<name>A0ABY4E9H5_VITST</name>
<dbReference type="Pfam" id="PF00881">
    <property type="entry name" value="Nitroreductase"/>
    <property type="match status" value="1"/>
</dbReference>
<keyword evidence="5" id="KW-0560">Oxidoreductase</keyword>
<dbReference type="Proteomes" id="UP000832034">
    <property type="component" value="Chromosome"/>
</dbReference>
<evidence type="ECO:0000259" key="6">
    <source>
        <dbReference type="Pfam" id="PF00881"/>
    </source>
</evidence>
<keyword evidence="3" id="KW-0285">Flavoprotein</keyword>